<feature type="transmembrane region" description="Helical" evidence="9">
    <location>
        <begin position="314"/>
        <end position="334"/>
    </location>
</feature>
<dbReference type="InterPro" id="IPR001905">
    <property type="entry name" value="Ammonium_transpt"/>
</dbReference>
<organism evidence="12 13">
    <name type="scientific">Dactylosporangium sucinum</name>
    <dbReference type="NCBI Taxonomy" id="1424081"/>
    <lineage>
        <taxon>Bacteria</taxon>
        <taxon>Bacillati</taxon>
        <taxon>Actinomycetota</taxon>
        <taxon>Actinomycetes</taxon>
        <taxon>Micromonosporales</taxon>
        <taxon>Micromonosporaceae</taxon>
        <taxon>Dactylosporangium</taxon>
    </lineage>
</organism>
<evidence type="ECO:0000256" key="7">
    <source>
        <dbReference type="ARBA" id="ARBA00023177"/>
    </source>
</evidence>
<dbReference type="InterPro" id="IPR018047">
    <property type="entry name" value="Ammonium_transpt_CS"/>
</dbReference>
<dbReference type="PANTHER" id="PTHR43029">
    <property type="entry name" value="AMMONIUM TRANSPORTER MEP2"/>
    <property type="match status" value="1"/>
</dbReference>
<evidence type="ECO:0000256" key="4">
    <source>
        <dbReference type="ARBA" id="ARBA00022692"/>
    </source>
</evidence>
<evidence type="ECO:0000313" key="12">
    <source>
        <dbReference type="EMBL" id="GGM37664.1"/>
    </source>
</evidence>
<dbReference type="NCBIfam" id="TIGR00836">
    <property type="entry name" value="amt"/>
    <property type="match status" value="1"/>
</dbReference>
<evidence type="ECO:0000259" key="11">
    <source>
        <dbReference type="Pfam" id="PF00909"/>
    </source>
</evidence>
<feature type="transmembrane region" description="Helical" evidence="9">
    <location>
        <begin position="168"/>
        <end position="185"/>
    </location>
</feature>
<dbReference type="PANTHER" id="PTHR43029:SF10">
    <property type="entry name" value="AMMONIUM TRANSPORTER MEP2"/>
    <property type="match status" value="1"/>
</dbReference>
<evidence type="ECO:0000256" key="10">
    <source>
        <dbReference type="SAM" id="MobiDB-lite"/>
    </source>
</evidence>
<sequence>MPGATDPGATAWVLASAALVLLMTPGVAFFYGGMVRRNNVLGIIMQSFATLAIVTITWVTVGFTIAFAPGNEFLGDLRWLGLSNPTGEVGAAPHVPVMVFALYQLMFAAVTPALITGSTAERWRFGPFCAFIALWSVLVYAPIAHWVFAPEGWAARWGALDFAGGTVVHANAGAAALAMAIVLGRRRGWPANSARPHNLPMVMTGLALLWFGWLGFNGGSAYGANQLAGTATVNTMVAASAALMAWSVTERARYGKATSLGAASGVVAGLVAITPAAGYVAPIGALAIGTLAGLVCHLLVGLKVWFRVDDSLDVAAVHLGGGVIGAVCVGLFATKSVNAAGATGLFYGGGYHQLTRQVVPVVAVIAYSLVLTLLISGVLNRLLGNRVSGRAEATGLDLSEHGEAAYDLADRDRPAVTPDAHPVPAAVKTQ</sequence>
<dbReference type="GO" id="GO:0005886">
    <property type="term" value="C:plasma membrane"/>
    <property type="evidence" value="ECO:0007669"/>
    <property type="project" value="UniProtKB-SubCell"/>
</dbReference>
<keyword evidence="5 9" id="KW-1133">Transmembrane helix</keyword>
<feature type="transmembrane region" description="Helical" evidence="9">
    <location>
        <begin position="43"/>
        <end position="68"/>
    </location>
</feature>
<accession>A0A917TTN4</accession>
<dbReference type="Proteomes" id="UP000642070">
    <property type="component" value="Unassembled WGS sequence"/>
</dbReference>
<dbReference type="Gene3D" id="1.10.3430.10">
    <property type="entry name" value="Ammonium transporter AmtB like domains"/>
    <property type="match status" value="1"/>
</dbReference>
<feature type="transmembrane region" description="Helical" evidence="9">
    <location>
        <begin position="228"/>
        <end position="248"/>
    </location>
</feature>
<evidence type="ECO:0000256" key="8">
    <source>
        <dbReference type="ARBA" id="ARBA00050025"/>
    </source>
</evidence>
<keyword evidence="6 9" id="KW-0472">Membrane</keyword>
<evidence type="ECO:0000256" key="9">
    <source>
        <dbReference type="RuleBase" id="RU362002"/>
    </source>
</evidence>
<dbReference type="InterPro" id="IPR029020">
    <property type="entry name" value="Ammonium/urea_transptr"/>
</dbReference>
<evidence type="ECO:0000256" key="1">
    <source>
        <dbReference type="ARBA" id="ARBA00004141"/>
    </source>
</evidence>
<evidence type="ECO:0000313" key="13">
    <source>
        <dbReference type="Proteomes" id="UP000642070"/>
    </source>
</evidence>
<keyword evidence="7 9" id="KW-0924">Ammonia transport</keyword>
<comment type="caution">
    <text evidence="12">The sequence shown here is derived from an EMBL/GenBank/DDBJ whole genome shotgun (WGS) entry which is preliminary data.</text>
</comment>
<feature type="transmembrane region" description="Helical" evidence="9">
    <location>
        <begin position="260"/>
        <end position="277"/>
    </location>
</feature>
<dbReference type="PROSITE" id="PS01219">
    <property type="entry name" value="AMMONIUM_TRANSP"/>
    <property type="match status" value="1"/>
</dbReference>
<protein>
    <recommendedName>
        <fullName evidence="8 9">Ammonium transporter</fullName>
    </recommendedName>
</protein>
<dbReference type="RefSeq" id="WP_190251768.1">
    <property type="nucleotide sequence ID" value="NZ_BMPI01000020.1"/>
</dbReference>
<feature type="region of interest" description="Disordered" evidence="10">
    <location>
        <begin position="410"/>
        <end position="430"/>
    </location>
</feature>
<evidence type="ECO:0000256" key="5">
    <source>
        <dbReference type="ARBA" id="ARBA00022989"/>
    </source>
</evidence>
<dbReference type="EMBL" id="BMPI01000020">
    <property type="protein sequence ID" value="GGM37664.1"/>
    <property type="molecule type" value="Genomic_DNA"/>
</dbReference>
<keyword evidence="4 9" id="KW-0812">Transmembrane</keyword>
<feature type="transmembrane region" description="Helical" evidence="9">
    <location>
        <begin position="354"/>
        <end position="379"/>
    </location>
</feature>
<dbReference type="AlphaFoldDB" id="A0A917TTN4"/>
<feature type="transmembrane region" description="Helical" evidence="9">
    <location>
        <begin position="95"/>
        <end position="116"/>
    </location>
</feature>
<keyword evidence="3 9" id="KW-0813">Transport</keyword>
<feature type="transmembrane region" description="Helical" evidence="9">
    <location>
        <begin position="12"/>
        <end position="31"/>
    </location>
</feature>
<keyword evidence="13" id="KW-1185">Reference proteome</keyword>
<dbReference type="Pfam" id="PF00909">
    <property type="entry name" value="Ammonium_transp"/>
    <property type="match status" value="1"/>
</dbReference>
<reference evidence="12" key="1">
    <citation type="journal article" date="2014" name="Int. J. Syst. Evol. Microbiol.">
        <title>Complete genome sequence of Corynebacterium casei LMG S-19264T (=DSM 44701T), isolated from a smear-ripened cheese.</title>
        <authorList>
            <consortium name="US DOE Joint Genome Institute (JGI-PGF)"/>
            <person name="Walter F."/>
            <person name="Albersmeier A."/>
            <person name="Kalinowski J."/>
            <person name="Ruckert C."/>
        </authorList>
    </citation>
    <scope>NUCLEOTIDE SEQUENCE</scope>
    <source>
        <strain evidence="12">JCM 19831</strain>
    </source>
</reference>
<reference evidence="12" key="2">
    <citation type="submission" date="2020-09" db="EMBL/GenBank/DDBJ databases">
        <authorList>
            <person name="Sun Q."/>
            <person name="Ohkuma M."/>
        </authorList>
    </citation>
    <scope>NUCLEOTIDE SEQUENCE</scope>
    <source>
        <strain evidence="12">JCM 19831</strain>
    </source>
</reference>
<feature type="transmembrane region" description="Helical" evidence="9">
    <location>
        <begin position="283"/>
        <end position="302"/>
    </location>
</feature>
<feature type="transmembrane region" description="Helical" evidence="9">
    <location>
        <begin position="197"/>
        <end position="216"/>
    </location>
</feature>
<proteinExistence type="inferred from homology"/>
<dbReference type="SUPFAM" id="SSF111352">
    <property type="entry name" value="Ammonium transporter"/>
    <property type="match status" value="1"/>
</dbReference>
<evidence type="ECO:0000256" key="3">
    <source>
        <dbReference type="ARBA" id="ARBA00022448"/>
    </source>
</evidence>
<feature type="domain" description="Ammonium transporter AmtB-like" evidence="11">
    <location>
        <begin position="11"/>
        <end position="406"/>
    </location>
</feature>
<feature type="transmembrane region" description="Helical" evidence="9">
    <location>
        <begin position="128"/>
        <end position="148"/>
    </location>
</feature>
<comment type="subcellular location">
    <subcellularLocation>
        <location evidence="9">Cell membrane</location>
        <topology evidence="9">Multi-pass membrane protein</topology>
    </subcellularLocation>
    <subcellularLocation>
        <location evidence="1">Membrane</location>
        <topology evidence="1">Multi-pass membrane protein</topology>
    </subcellularLocation>
</comment>
<evidence type="ECO:0000256" key="2">
    <source>
        <dbReference type="ARBA" id="ARBA00005887"/>
    </source>
</evidence>
<comment type="similarity">
    <text evidence="2 9">Belongs to the ammonia transporter channel (TC 1.A.11.2) family.</text>
</comment>
<name>A0A917TTN4_9ACTN</name>
<dbReference type="GO" id="GO:0008519">
    <property type="term" value="F:ammonium channel activity"/>
    <property type="evidence" value="ECO:0007669"/>
    <property type="project" value="InterPro"/>
</dbReference>
<evidence type="ECO:0000256" key="6">
    <source>
        <dbReference type="ARBA" id="ARBA00023136"/>
    </source>
</evidence>
<dbReference type="InterPro" id="IPR024041">
    <property type="entry name" value="NH4_transpt_AmtB-like_dom"/>
</dbReference>
<gene>
    <name evidence="12" type="primary">amtB</name>
    <name evidence="12" type="ORF">GCM10007977_043940</name>
</gene>